<evidence type="ECO:0000313" key="13">
    <source>
        <dbReference type="Proteomes" id="UP000276834"/>
    </source>
</evidence>
<dbReference type="SUPFAM" id="SSF54403">
    <property type="entry name" value="Cystatin/monellin"/>
    <property type="match status" value="1"/>
</dbReference>
<dbReference type="Proteomes" id="UP000276834">
    <property type="component" value="Unassembled WGS sequence"/>
</dbReference>
<comment type="function">
    <text evidence="1">Could coordinate an aspect of bone turnover.</text>
</comment>
<evidence type="ECO:0000313" key="12">
    <source>
        <dbReference type="EMBL" id="RLV92737.1"/>
    </source>
</evidence>
<reference evidence="12 13" key="1">
    <citation type="journal article" date="2018" name="Proc. R. Soc. B">
        <title>A non-coding region near Follistatin controls head colour polymorphism in the Gouldian finch.</title>
        <authorList>
            <person name="Toomey M.B."/>
            <person name="Marques C.I."/>
            <person name="Andrade P."/>
            <person name="Araujo P.M."/>
            <person name="Sabatino S."/>
            <person name="Gazda M.A."/>
            <person name="Afonso S."/>
            <person name="Lopes R.J."/>
            <person name="Corbo J.C."/>
            <person name="Carneiro M."/>
        </authorList>
    </citation>
    <scope>NUCLEOTIDE SEQUENCE [LARGE SCALE GENOMIC DNA]</scope>
    <source>
        <strain evidence="12">Red01</strain>
        <tissue evidence="12">Muscle</tissue>
    </source>
</reference>
<keyword evidence="11" id="KW-1133">Transmembrane helix</keyword>
<evidence type="ECO:0000256" key="4">
    <source>
        <dbReference type="ARBA" id="ARBA00020365"/>
    </source>
</evidence>
<keyword evidence="7" id="KW-0732">Signal</keyword>
<evidence type="ECO:0000256" key="6">
    <source>
        <dbReference type="ARBA" id="ARBA00022553"/>
    </source>
</evidence>
<keyword evidence="6" id="KW-0597">Phosphoprotein</keyword>
<organism evidence="12 13">
    <name type="scientific">Chloebia gouldiae</name>
    <name type="common">Gouldian finch</name>
    <name type="synonym">Erythrura gouldiae</name>
    <dbReference type="NCBI Taxonomy" id="44316"/>
    <lineage>
        <taxon>Eukaryota</taxon>
        <taxon>Metazoa</taxon>
        <taxon>Chordata</taxon>
        <taxon>Craniata</taxon>
        <taxon>Vertebrata</taxon>
        <taxon>Euteleostomi</taxon>
        <taxon>Archelosauria</taxon>
        <taxon>Archosauria</taxon>
        <taxon>Dinosauria</taxon>
        <taxon>Saurischia</taxon>
        <taxon>Theropoda</taxon>
        <taxon>Coelurosauria</taxon>
        <taxon>Aves</taxon>
        <taxon>Neognathae</taxon>
        <taxon>Neoaves</taxon>
        <taxon>Telluraves</taxon>
        <taxon>Australaves</taxon>
        <taxon>Passeriformes</taxon>
        <taxon>Passeroidea</taxon>
        <taxon>Passeridae</taxon>
        <taxon>Chloebia</taxon>
    </lineage>
</organism>
<comment type="similarity">
    <text evidence="3">Belongs to the SPP2 family.</text>
</comment>
<sequence>MHWESVLGKEKDLEDFGRHTMRILIFLLTLSVFLCSGFPAYDYDLPVTEEALNASLARINSQLWSRNLYGVVRSRVMGMDMWDSDTYGLDLHFSIRETVCTKPSGGDPFTCDFKTGPFVPTASCRSVVEVSRGLIANITVRCHHSTFSSESMSSEEMMHVPITTPDGRGSARREGEETAAVETGTHPATSALTRWNNLGW</sequence>
<evidence type="ECO:0000256" key="2">
    <source>
        <dbReference type="ARBA" id="ARBA00004613"/>
    </source>
</evidence>
<proteinExistence type="inferred from homology"/>
<dbReference type="AlphaFoldDB" id="A0A3L8S0D3"/>
<keyword evidence="11" id="KW-0812">Transmembrane</keyword>
<dbReference type="Pfam" id="PF07448">
    <property type="entry name" value="Spp-24"/>
    <property type="match status" value="1"/>
</dbReference>
<evidence type="ECO:0000256" key="7">
    <source>
        <dbReference type="ARBA" id="ARBA00022729"/>
    </source>
</evidence>
<dbReference type="OrthoDB" id="9944258at2759"/>
<evidence type="ECO:0000256" key="1">
    <source>
        <dbReference type="ARBA" id="ARBA00002371"/>
    </source>
</evidence>
<keyword evidence="5" id="KW-0964">Secreted</keyword>
<evidence type="ECO:0000256" key="5">
    <source>
        <dbReference type="ARBA" id="ARBA00022525"/>
    </source>
</evidence>
<evidence type="ECO:0000256" key="9">
    <source>
        <dbReference type="ARBA" id="ARBA00029627"/>
    </source>
</evidence>
<feature type="transmembrane region" description="Helical" evidence="11">
    <location>
        <begin position="21"/>
        <end position="41"/>
    </location>
</feature>
<keyword evidence="13" id="KW-1185">Reference proteome</keyword>
<dbReference type="GO" id="GO:0046849">
    <property type="term" value="P:bone remodeling"/>
    <property type="evidence" value="ECO:0007669"/>
    <property type="project" value="InterPro"/>
</dbReference>
<evidence type="ECO:0000256" key="3">
    <source>
        <dbReference type="ARBA" id="ARBA00008576"/>
    </source>
</evidence>
<evidence type="ECO:0000256" key="8">
    <source>
        <dbReference type="ARBA" id="ARBA00023157"/>
    </source>
</evidence>
<dbReference type="PANTHER" id="PTHR15444:SF4">
    <property type="entry name" value="SECRETED PHOSPHOPROTEIN 24"/>
    <property type="match status" value="1"/>
</dbReference>
<keyword evidence="8" id="KW-1015">Disulfide bond</keyword>
<feature type="region of interest" description="Disordered" evidence="10">
    <location>
        <begin position="164"/>
        <end position="183"/>
    </location>
</feature>
<dbReference type="EMBL" id="QUSF01000098">
    <property type="protein sequence ID" value="RLV92737.1"/>
    <property type="molecule type" value="Genomic_DNA"/>
</dbReference>
<feature type="non-terminal residue" evidence="12">
    <location>
        <position position="200"/>
    </location>
</feature>
<dbReference type="InterPro" id="IPR010892">
    <property type="entry name" value="Spp-24"/>
</dbReference>
<dbReference type="PANTHER" id="PTHR15444">
    <property type="entry name" value="SECRETED PHOSPHOPROTEIN 24"/>
    <property type="match status" value="1"/>
</dbReference>
<comment type="subcellular location">
    <subcellularLocation>
        <location evidence="2">Secreted</location>
    </subcellularLocation>
</comment>
<name>A0A3L8S0D3_CHLGU</name>
<dbReference type="GO" id="GO:0005576">
    <property type="term" value="C:extracellular region"/>
    <property type="evidence" value="ECO:0007669"/>
    <property type="project" value="UniProtKB-SubCell"/>
</dbReference>
<dbReference type="Gene3D" id="3.10.450.10">
    <property type="match status" value="1"/>
</dbReference>
<keyword evidence="11" id="KW-0472">Membrane</keyword>
<comment type="caution">
    <text evidence="12">The sequence shown here is derived from an EMBL/GenBank/DDBJ whole genome shotgun (WGS) entry which is preliminary data.</text>
</comment>
<accession>A0A3L8S0D3</accession>
<evidence type="ECO:0000256" key="10">
    <source>
        <dbReference type="SAM" id="MobiDB-lite"/>
    </source>
</evidence>
<gene>
    <name evidence="12" type="ORF">DV515_00013687</name>
</gene>
<evidence type="ECO:0000256" key="11">
    <source>
        <dbReference type="SAM" id="Phobius"/>
    </source>
</evidence>
<protein>
    <recommendedName>
        <fullName evidence="4">Secreted phosphoprotein 24</fullName>
    </recommendedName>
    <alternativeName>
        <fullName evidence="9">Secreted phosphoprotein 2</fullName>
    </alternativeName>
</protein>
<dbReference type="InterPro" id="IPR046350">
    <property type="entry name" value="Cystatin_sf"/>
</dbReference>
<dbReference type="STRING" id="44316.ENSEGOP00005010636"/>